<dbReference type="OrthoDB" id="416253at2759"/>
<dbReference type="PROSITE" id="PS00063">
    <property type="entry name" value="ALDOKETO_REDUCTASE_3"/>
    <property type="match status" value="1"/>
</dbReference>
<proteinExistence type="inferred from homology"/>
<dbReference type="InterPro" id="IPR023210">
    <property type="entry name" value="NADP_OxRdtase_dom"/>
</dbReference>
<dbReference type="PRINTS" id="PR00069">
    <property type="entry name" value="ALDKETRDTASE"/>
</dbReference>
<evidence type="ECO:0000256" key="2">
    <source>
        <dbReference type="ARBA" id="ARBA00022857"/>
    </source>
</evidence>
<keyword evidence="3" id="KW-0560">Oxidoreductase</keyword>
<dbReference type="Proteomes" id="UP000037460">
    <property type="component" value="Unassembled WGS sequence"/>
</dbReference>
<dbReference type="PROSITE" id="PS00062">
    <property type="entry name" value="ALDOKETO_REDUCTASE_2"/>
    <property type="match status" value="1"/>
</dbReference>
<dbReference type="PANTHER" id="PTHR43827:SF3">
    <property type="entry name" value="NADP-DEPENDENT OXIDOREDUCTASE DOMAIN-CONTAINING PROTEIN"/>
    <property type="match status" value="1"/>
</dbReference>
<feature type="binding site" evidence="5">
    <location>
        <position position="133"/>
    </location>
    <ligand>
        <name>substrate</name>
    </ligand>
</feature>
<protein>
    <submittedName>
        <fullName evidence="8">2,5-diketo-d-gluconic acid reductase A</fullName>
    </submittedName>
</protein>
<dbReference type="InterPro" id="IPR020471">
    <property type="entry name" value="AKR"/>
</dbReference>
<evidence type="ECO:0000313" key="8">
    <source>
        <dbReference type="EMBL" id="KOO28469.1"/>
    </source>
</evidence>
<evidence type="ECO:0000256" key="5">
    <source>
        <dbReference type="PIRSR" id="PIRSR000097-2"/>
    </source>
</evidence>
<evidence type="ECO:0000313" key="9">
    <source>
        <dbReference type="Proteomes" id="UP000037460"/>
    </source>
</evidence>
<comment type="similarity">
    <text evidence="1">Belongs to the aldo/keto reductase family.</text>
</comment>
<dbReference type="InterPro" id="IPR018170">
    <property type="entry name" value="Aldo/ket_reductase_CS"/>
</dbReference>
<dbReference type="PIRSF" id="PIRSF000097">
    <property type="entry name" value="AKR"/>
    <property type="match status" value="1"/>
</dbReference>
<dbReference type="GO" id="GO:0016616">
    <property type="term" value="F:oxidoreductase activity, acting on the CH-OH group of donors, NAD or NADP as acceptor"/>
    <property type="evidence" value="ECO:0007669"/>
    <property type="project" value="UniProtKB-ARBA"/>
</dbReference>
<feature type="active site" description="Proton donor" evidence="4">
    <location>
        <position position="73"/>
    </location>
</feature>
<evidence type="ECO:0000256" key="1">
    <source>
        <dbReference type="ARBA" id="ARBA00007905"/>
    </source>
</evidence>
<dbReference type="AlphaFoldDB" id="A0A0M0JPH7"/>
<accession>A0A0M0JPH7</accession>
<dbReference type="CDD" id="cd19071">
    <property type="entry name" value="AKR_AKR1-5-like"/>
    <property type="match status" value="1"/>
</dbReference>
<dbReference type="EMBL" id="JWZX01002565">
    <property type="protein sequence ID" value="KOO28469.1"/>
    <property type="molecule type" value="Genomic_DNA"/>
</dbReference>
<feature type="site" description="Lowers pKa of active site Tyr" evidence="6">
    <location>
        <position position="98"/>
    </location>
</feature>
<gene>
    <name evidence="8" type="ORF">Ctob_002335</name>
</gene>
<comment type="caution">
    <text evidence="8">The sequence shown here is derived from an EMBL/GenBank/DDBJ whole genome shotgun (WGS) entry which is preliminary data.</text>
</comment>
<evidence type="ECO:0000256" key="6">
    <source>
        <dbReference type="PIRSR" id="PIRSR000097-3"/>
    </source>
</evidence>
<dbReference type="Pfam" id="PF00248">
    <property type="entry name" value="Aldo_ket_red"/>
    <property type="match status" value="1"/>
</dbReference>
<evidence type="ECO:0000259" key="7">
    <source>
        <dbReference type="Pfam" id="PF00248"/>
    </source>
</evidence>
<keyword evidence="9" id="KW-1185">Reference proteome</keyword>
<keyword evidence="2" id="KW-0521">NADP</keyword>
<dbReference type="PANTHER" id="PTHR43827">
    <property type="entry name" value="2,5-DIKETO-D-GLUCONIC ACID REDUCTASE"/>
    <property type="match status" value="1"/>
</dbReference>
<sequence>MATATCATDTITLHDGRLHPAIGYGTYKVGVVPTSASSAVASGSTATDAVDPAECVATALKLGYRFLDCAEFYANEKAVGEGIAKSGVPRDQLFLASKVWTTTIHKGPEAVQTQLEKTLADLGTDYIDLYAIHWPVPGKHVEAYKQLEKAQAAGQIRSLGISNYAVEDYQELFANGATVKPVINQIEINPFLYRKNTIDFFTAEGVKMQSYRTLRDGKAFEDPTVVALASKYAKTAAQILMRWCVQHSFIAIPKSTKEARMLENLAVFDFELDAPDMATLDGLTTPEAIAKFAELYRKCVVRDTPLSIDLAKTNITEG</sequence>
<dbReference type="Gene3D" id="3.20.20.100">
    <property type="entry name" value="NADP-dependent oxidoreductase domain"/>
    <property type="match status" value="1"/>
</dbReference>
<dbReference type="InterPro" id="IPR036812">
    <property type="entry name" value="NAD(P)_OxRdtase_dom_sf"/>
</dbReference>
<reference evidence="9" key="1">
    <citation type="journal article" date="2015" name="PLoS Genet.">
        <title>Genome Sequence and Transcriptome Analyses of Chrysochromulina tobin: Metabolic Tools for Enhanced Algal Fitness in the Prominent Order Prymnesiales (Haptophyceae).</title>
        <authorList>
            <person name="Hovde B.T."/>
            <person name="Deodato C.R."/>
            <person name="Hunsperger H.M."/>
            <person name="Ryken S.A."/>
            <person name="Yost W."/>
            <person name="Jha R.K."/>
            <person name="Patterson J."/>
            <person name="Monnat R.J. Jr."/>
            <person name="Barlow S.B."/>
            <person name="Starkenburg S.R."/>
            <person name="Cattolico R.A."/>
        </authorList>
    </citation>
    <scope>NUCLEOTIDE SEQUENCE</scope>
    <source>
        <strain evidence="9">CCMP291</strain>
    </source>
</reference>
<dbReference type="FunFam" id="3.20.20.100:FF:000002">
    <property type="entry name" value="2,5-diketo-D-gluconic acid reductase A"/>
    <property type="match status" value="1"/>
</dbReference>
<feature type="domain" description="NADP-dependent oxidoreductase" evidence="7">
    <location>
        <begin position="42"/>
        <end position="283"/>
    </location>
</feature>
<organism evidence="8 9">
    <name type="scientific">Chrysochromulina tobinii</name>
    <dbReference type="NCBI Taxonomy" id="1460289"/>
    <lineage>
        <taxon>Eukaryota</taxon>
        <taxon>Haptista</taxon>
        <taxon>Haptophyta</taxon>
        <taxon>Prymnesiophyceae</taxon>
        <taxon>Prymnesiales</taxon>
        <taxon>Chrysochromulinaceae</taxon>
        <taxon>Chrysochromulina</taxon>
    </lineage>
</organism>
<dbReference type="SUPFAM" id="SSF51430">
    <property type="entry name" value="NAD(P)-linked oxidoreductase"/>
    <property type="match status" value="1"/>
</dbReference>
<name>A0A0M0JPH7_9EUKA</name>
<evidence type="ECO:0000256" key="4">
    <source>
        <dbReference type="PIRSR" id="PIRSR000097-1"/>
    </source>
</evidence>
<evidence type="ECO:0000256" key="3">
    <source>
        <dbReference type="ARBA" id="ARBA00023002"/>
    </source>
</evidence>